<dbReference type="Gene3D" id="3.30.1330.30">
    <property type="match status" value="1"/>
</dbReference>
<reference evidence="2 3" key="1">
    <citation type="submission" date="2019-06" db="EMBL/GenBank/DDBJ databases">
        <title>Cerasibacillus sp. nov., isolated from maize field.</title>
        <authorList>
            <person name="Lin S.-Y."/>
            <person name="Tsai C.-F."/>
            <person name="Young C.-C."/>
        </authorList>
    </citation>
    <scope>NUCLEOTIDE SEQUENCE [LARGE SCALE GENOMIC DNA]</scope>
    <source>
        <strain evidence="2 3">CC-CFT480</strain>
    </source>
</reference>
<dbReference type="GO" id="GO:0005840">
    <property type="term" value="C:ribosome"/>
    <property type="evidence" value="ECO:0007669"/>
    <property type="project" value="UniProtKB-KW"/>
</dbReference>
<dbReference type="RefSeq" id="WP_147670334.1">
    <property type="nucleotide sequence ID" value="NZ_VDUW01000013.1"/>
</dbReference>
<sequence>MSYEKVTQVKSRLIIGTKQSLKALKTGIISEVFIAVDADQEVTQGVVDIANELEVPVHYVNSKEDLGRACGIDVHAATVSIKKP</sequence>
<keyword evidence="2" id="KW-0687">Ribonucleoprotein</keyword>
<dbReference type="Pfam" id="PF01248">
    <property type="entry name" value="Ribosomal_L7Ae"/>
    <property type="match status" value="1"/>
</dbReference>
<dbReference type="OrthoDB" id="2353623at2"/>
<evidence type="ECO:0000313" key="3">
    <source>
        <dbReference type="Proteomes" id="UP000321574"/>
    </source>
</evidence>
<evidence type="ECO:0000259" key="1">
    <source>
        <dbReference type="Pfam" id="PF01248"/>
    </source>
</evidence>
<organism evidence="2 3">
    <name type="scientific">Cerasibacillus terrae</name>
    <dbReference type="NCBI Taxonomy" id="2498845"/>
    <lineage>
        <taxon>Bacteria</taxon>
        <taxon>Bacillati</taxon>
        <taxon>Bacillota</taxon>
        <taxon>Bacilli</taxon>
        <taxon>Bacillales</taxon>
        <taxon>Bacillaceae</taxon>
        <taxon>Cerasibacillus</taxon>
    </lineage>
</organism>
<dbReference type="InterPro" id="IPR004038">
    <property type="entry name" value="Ribosomal_eL8/eL30/eS12/Gad45"/>
</dbReference>
<dbReference type="SUPFAM" id="SSF55315">
    <property type="entry name" value="L30e-like"/>
    <property type="match status" value="1"/>
</dbReference>
<protein>
    <submittedName>
        <fullName evidence="2">50S ribosomal protein L7ae-like protein</fullName>
    </submittedName>
</protein>
<feature type="domain" description="Ribosomal protein eL8/eL30/eS12/Gadd45" evidence="1">
    <location>
        <begin position="5"/>
        <end position="83"/>
    </location>
</feature>
<proteinExistence type="predicted"/>
<name>A0A5C8NGJ9_9BACI</name>
<dbReference type="AlphaFoldDB" id="A0A5C8NGJ9"/>
<dbReference type="EMBL" id="VDUW01000013">
    <property type="protein sequence ID" value="TXL61024.1"/>
    <property type="molecule type" value="Genomic_DNA"/>
</dbReference>
<evidence type="ECO:0000313" key="2">
    <source>
        <dbReference type="EMBL" id="TXL61024.1"/>
    </source>
</evidence>
<keyword evidence="2" id="KW-0689">Ribosomal protein</keyword>
<dbReference type="Proteomes" id="UP000321574">
    <property type="component" value="Unassembled WGS sequence"/>
</dbReference>
<dbReference type="InterPro" id="IPR029064">
    <property type="entry name" value="Ribosomal_eL30-like_sf"/>
</dbReference>
<comment type="caution">
    <text evidence="2">The sequence shown here is derived from an EMBL/GenBank/DDBJ whole genome shotgun (WGS) entry which is preliminary data.</text>
</comment>
<gene>
    <name evidence="2" type="ORF">FHP05_13835</name>
</gene>
<keyword evidence="3" id="KW-1185">Reference proteome</keyword>
<accession>A0A5C8NGJ9</accession>